<evidence type="ECO:0000256" key="1">
    <source>
        <dbReference type="ARBA" id="ARBA00001623"/>
    </source>
</evidence>
<organism evidence="9 10">
    <name type="scientific">Thiolapillus brandeum</name>
    <dbReference type="NCBI Taxonomy" id="1076588"/>
    <lineage>
        <taxon>Bacteria</taxon>
        <taxon>Pseudomonadati</taxon>
        <taxon>Pseudomonadota</taxon>
        <taxon>Gammaproteobacteria</taxon>
        <taxon>Chromatiales</taxon>
        <taxon>Sedimenticolaceae</taxon>
        <taxon>Thiolapillus</taxon>
    </lineage>
</organism>
<feature type="binding site" evidence="7">
    <location>
        <position position="116"/>
    </location>
    <ligand>
        <name>Zn(2+)</name>
        <dbReference type="ChEBI" id="CHEBI:29105"/>
        <label>1</label>
    </ligand>
</feature>
<dbReference type="Pfam" id="PF16123">
    <property type="entry name" value="HAGH_C"/>
    <property type="match status" value="1"/>
</dbReference>
<evidence type="ECO:0000256" key="2">
    <source>
        <dbReference type="ARBA" id="ARBA00004963"/>
    </source>
</evidence>
<evidence type="ECO:0000259" key="8">
    <source>
        <dbReference type="SMART" id="SM00849"/>
    </source>
</evidence>
<dbReference type="EC" id="3.1.2.6" evidence="7"/>
<dbReference type="InterPro" id="IPR050110">
    <property type="entry name" value="Glyoxalase_II_hydrolase"/>
</dbReference>
<feature type="binding site" evidence="7">
    <location>
        <position position="133"/>
    </location>
    <ligand>
        <name>Zn(2+)</name>
        <dbReference type="ChEBI" id="CHEBI:29105"/>
        <label>1</label>
    </ligand>
</feature>
<dbReference type="Proteomes" id="UP000031631">
    <property type="component" value="Chromosome"/>
</dbReference>
<evidence type="ECO:0000256" key="3">
    <source>
        <dbReference type="ARBA" id="ARBA00006759"/>
    </source>
</evidence>
<dbReference type="GO" id="GO:0004416">
    <property type="term" value="F:hydroxyacylglutathione hydrolase activity"/>
    <property type="evidence" value="ECO:0007669"/>
    <property type="project" value="UniProtKB-UniRule"/>
</dbReference>
<feature type="binding site" evidence="7">
    <location>
        <position position="171"/>
    </location>
    <ligand>
        <name>Zn(2+)</name>
        <dbReference type="ChEBI" id="CHEBI:29105"/>
        <label>2</label>
    </ligand>
</feature>
<feature type="binding site" evidence="7">
    <location>
        <position position="59"/>
    </location>
    <ligand>
        <name>Zn(2+)</name>
        <dbReference type="ChEBI" id="CHEBI:29105"/>
        <label>1</label>
    </ligand>
</feature>
<protein>
    <recommendedName>
        <fullName evidence="7">Hydroxyacylglutathione hydrolase</fullName>
        <ecNumber evidence="7">3.1.2.6</ecNumber>
    </recommendedName>
    <alternativeName>
        <fullName evidence="7">Glyoxalase II</fullName>
        <shortName evidence="7">Glx II</shortName>
    </alternativeName>
</protein>
<comment type="similarity">
    <text evidence="3 7">Belongs to the metallo-beta-lactamase superfamily. Glyoxalase II family.</text>
</comment>
<dbReference type="HAMAP" id="MF_01374">
    <property type="entry name" value="Glyoxalase_2"/>
    <property type="match status" value="1"/>
</dbReference>
<dbReference type="CDD" id="cd07723">
    <property type="entry name" value="hydroxyacylglutathione_hydrolase_MBL-fold"/>
    <property type="match status" value="1"/>
</dbReference>
<comment type="cofactor">
    <cofactor evidence="7">
        <name>Zn(2+)</name>
        <dbReference type="ChEBI" id="CHEBI:29105"/>
    </cofactor>
    <text evidence="7">Binds 2 Zn(2+) ions per subunit.</text>
</comment>
<dbReference type="InterPro" id="IPR036866">
    <property type="entry name" value="RibonucZ/Hydroxyglut_hydro"/>
</dbReference>
<feature type="binding site" evidence="7">
    <location>
        <position position="57"/>
    </location>
    <ligand>
        <name>Zn(2+)</name>
        <dbReference type="ChEBI" id="CHEBI:29105"/>
        <label>1</label>
    </ligand>
</feature>
<dbReference type="GO" id="GO:0046872">
    <property type="term" value="F:metal ion binding"/>
    <property type="evidence" value="ECO:0007669"/>
    <property type="project" value="UniProtKB-KW"/>
</dbReference>
<dbReference type="InterPro" id="IPR032282">
    <property type="entry name" value="HAGH_C"/>
</dbReference>
<dbReference type="EMBL" id="AP012273">
    <property type="protein sequence ID" value="BAO45263.1"/>
    <property type="molecule type" value="Genomic_DNA"/>
</dbReference>
<dbReference type="InterPro" id="IPR017782">
    <property type="entry name" value="Hydroxyacylglutathione_Hdrlase"/>
</dbReference>
<dbReference type="SUPFAM" id="SSF56281">
    <property type="entry name" value="Metallo-hydrolase/oxidoreductase"/>
    <property type="match status" value="1"/>
</dbReference>
<evidence type="ECO:0000313" key="10">
    <source>
        <dbReference type="Proteomes" id="UP000031631"/>
    </source>
</evidence>
<dbReference type="KEGG" id="tbn:TBH_C2353"/>
<proteinExistence type="inferred from homology"/>
<keyword evidence="10" id="KW-1185">Reference proteome</keyword>
<evidence type="ECO:0000256" key="6">
    <source>
        <dbReference type="ARBA" id="ARBA00022833"/>
    </source>
</evidence>
<sequence>MSMLRIHPLPAFEDNYIWVLRQEGVDACVVVDPGDETPVIDYLQARGLALAAILITHGHGDHTGGVRELKRQWPTAVVCGPGGEPVPVVERTVAEGNEIDMAPLEGACRVMEVPGHTRGHLAYRLGDALFCGDTLFAGGCGRVFSGTHEQLSDSLRRIAALPPQTLVYCAHEYTLANLGFARWVEPDNPAIRVRQKAEEEKRQQGLPTVPSSLALELETNPFLRTGEAAVIAAAEKWAGRSLQGHREVFRALREWKDRDYD</sequence>
<evidence type="ECO:0000256" key="5">
    <source>
        <dbReference type="ARBA" id="ARBA00022801"/>
    </source>
</evidence>
<comment type="subunit">
    <text evidence="7">Monomer.</text>
</comment>
<evidence type="ECO:0000256" key="7">
    <source>
        <dbReference type="HAMAP-Rule" id="MF_01374"/>
    </source>
</evidence>
<dbReference type="InterPro" id="IPR035680">
    <property type="entry name" value="Clx_II_MBL"/>
</dbReference>
<gene>
    <name evidence="7" type="primary">gloB</name>
    <name evidence="9" type="ORF">TBH_C2353</name>
</gene>
<dbReference type="UniPathway" id="UPA00619">
    <property type="reaction ID" value="UER00676"/>
</dbReference>
<comment type="pathway">
    <text evidence="2 7">Secondary metabolite metabolism; methylglyoxal degradation; (R)-lactate from methylglyoxal: step 2/2.</text>
</comment>
<dbReference type="Pfam" id="PF00753">
    <property type="entry name" value="Lactamase_B"/>
    <property type="match status" value="1"/>
</dbReference>
<comment type="function">
    <text evidence="7">Thiolesterase that catalyzes the hydrolysis of S-D-lactoyl-glutathione to form glutathione and D-lactic acid.</text>
</comment>
<dbReference type="NCBIfam" id="TIGR03413">
    <property type="entry name" value="GSH_gloB"/>
    <property type="match status" value="1"/>
</dbReference>
<dbReference type="GO" id="GO:0019243">
    <property type="term" value="P:methylglyoxal catabolic process to D-lactate via S-lactoyl-glutathione"/>
    <property type="evidence" value="ECO:0007669"/>
    <property type="project" value="UniProtKB-UniRule"/>
</dbReference>
<dbReference type="PIRSF" id="PIRSF005457">
    <property type="entry name" value="Glx"/>
    <property type="match status" value="1"/>
</dbReference>
<keyword evidence="4 7" id="KW-0479">Metal-binding</keyword>
<dbReference type="PANTHER" id="PTHR43705">
    <property type="entry name" value="HYDROXYACYLGLUTATHIONE HYDROLASE"/>
    <property type="match status" value="1"/>
</dbReference>
<dbReference type="SMART" id="SM00849">
    <property type="entry name" value="Lactamase_B"/>
    <property type="match status" value="1"/>
</dbReference>
<accession>A0A7U6JIZ5</accession>
<evidence type="ECO:0000313" key="9">
    <source>
        <dbReference type="EMBL" id="BAO45263.1"/>
    </source>
</evidence>
<evidence type="ECO:0000256" key="4">
    <source>
        <dbReference type="ARBA" id="ARBA00022723"/>
    </source>
</evidence>
<feature type="binding site" evidence="7">
    <location>
        <position position="62"/>
    </location>
    <ligand>
        <name>Zn(2+)</name>
        <dbReference type="ChEBI" id="CHEBI:29105"/>
        <label>2</label>
    </ligand>
</feature>
<keyword evidence="5 7" id="KW-0378">Hydrolase</keyword>
<reference evidence="9 10" key="1">
    <citation type="journal article" date="2014" name="PLoS ONE">
        <title>Physiological and genomic features of a novel sulfur-oxidizing gammaproteobacterium belonging to a previously uncultivated symbiotic lineage isolated from a hydrothermal vent.</title>
        <authorList>
            <person name="Nunoura T."/>
            <person name="Takaki Y."/>
            <person name="Kazama H."/>
            <person name="Kakuta J."/>
            <person name="Shimamura S."/>
            <person name="Makita H."/>
            <person name="Hirai M."/>
            <person name="Miyazaki M."/>
            <person name="Takai K."/>
        </authorList>
    </citation>
    <scope>NUCLEOTIDE SEQUENCE [LARGE SCALE GENOMIC DNA]</scope>
    <source>
        <strain evidence="9 10">Hiromi1</strain>
    </source>
</reference>
<name>A0A7U6JIZ5_9GAMM</name>
<dbReference type="AlphaFoldDB" id="A0A7U6JIZ5"/>
<feature type="binding site" evidence="7">
    <location>
        <position position="133"/>
    </location>
    <ligand>
        <name>Zn(2+)</name>
        <dbReference type="ChEBI" id="CHEBI:29105"/>
        <label>2</label>
    </ligand>
</feature>
<dbReference type="Gene3D" id="3.60.15.10">
    <property type="entry name" value="Ribonuclease Z/Hydroxyacylglutathione hydrolase-like"/>
    <property type="match status" value="1"/>
</dbReference>
<dbReference type="InterPro" id="IPR001279">
    <property type="entry name" value="Metallo-B-lactamas"/>
</dbReference>
<keyword evidence="6 7" id="KW-0862">Zinc</keyword>
<feature type="domain" description="Metallo-beta-lactamase" evidence="8">
    <location>
        <begin position="14"/>
        <end position="171"/>
    </location>
</feature>
<dbReference type="PANTHER" id="PTHR43705:SF1">
    <property type="entry name" value="HYDROXYACYLGLUTATHIONE HYDROLASE GLOB"/>
    <property type="match status" value="1"/>
</dbReference>
<feature type="binding site" evidence="7">
    <location>
        <position position="61"/>
    </location>
    <ligand>
        <name>Zn(2+)</name>
        <dbReference type="ChEBI" id="CHEBI:29105"/>
        <label>2</label>
    </ligand>
</feature>
<comment type="catalytic activity">
    <reaction evidence="1 7">
        <text>an S-(2-hydroxyacyl)glutathione + H2O = a 2-hydroxy carboxylate + glutathione + H(+)</text>
        <dbReference type="Rhea" id="RHEA:21864"/>
        <dbReference type="ChEBI" id="CHEBI:15377"/>
        <dbReference type="ChEBI" id="CHEBI:15378"/>
        <dbReference type="ChEBI" id="CHEBI:57925"/>
        <dbReference type="ChEBI" id="CHEBI:58896"/>
        <dbReference type="ChEBI" id="CHEBI:71261"/>
        <dbReference type="EC" id="3.1.2.6"/>
    </reaction>
</comment>